<proteinExistence type="predicted"/>
<dbReference type="Proteomes" id="UP000054217">
    <property type="component" value="Unassembled WGS sequence"/>
</dbReference>
<protein>
    <submittedName>
        <fullName evidence="3">Uncharacterized protein</fullName>
    </submittedName>
</protein>
<sequence length="113" mass="12533">MASASASASSKLRSDAILSTLPESTSRPPSPSLPEIPTSNLDLTFSFESILGHSKGPDSRVENVHKRASNVLKLTQENEKLKEELRAMTARLEAAERKRRELDDRNQQPHRPS</sequence>
<keyword evidence="1" id="KW-0175">Coiled coil</keyword>
<evidence type="ECO:0000256" key="2">
    <source>
        <dbReference type="SAM" id="MobiDB-lite"/>
    </source>
</evidence>
<gene>
    <name evidence="3" type="ORF">M404DRAFT_587418</name>
</gene>
<accession>A0A0C3PHT4</accession>
<organism evidence="3 4">
    <name type="scientific">Pisolithus tinctorius Marx 270</name>
    <dbReference type="NCBI Taxonomy" id="870435"/>
    <lineage>
        <taxon>Eukaryota</taxon>
        <taxon>Fungi</taxon>
        <taxon>Dikarya</taxon>
        <taxon>Basidiomycota</taxon>
        <taxon>Agaricomycotina</taxon>
        <taxon>Agaricomycetes</taxon>
        <taxon>Agaricomycetidae</taxon>
        <taxon>Boletales</taxon>
        <taxon>Sclerodermatineae</taxon>
        <taxon>Pisolithaceae</taxon>
        <taxon>Pisolithus</taxon>
    </lineage>
</organism>
<evidence type="ECO:0000313" key="3">
    <source>
        <dbReference type="EMBL" id="KIO13615.1"/>
    </source>
</evidence>
<dbReference type="EMBL" id="KN831946">
    <property type="protein sequence ID" value="KIO13615.1"/>
    <property type="molecule type" value="Genomic_DNA"/>
</dbReference>
<evidence type="ECO:0000256" key="1">
    <source>
        <dbReference type="SAM" id="Coils"/>
    </source>
</evidence>
<feature type="region of interest" description="Disordered" evidence="2">
    <location>
        <begin position="1"/>
        <end position="39"/>
    </location>
</feature>
<dbReference type="AlphaFoldDB" id="A0A0C3PHT4"/>
<dbReference type="HOGENOM" id="CLU_158791_1_0_1"/>
<evidence type="ECO:0000313" key="4">
    <source>
        <dbReference type="Proteomes" id="UP000054217"/>
    </source>
</evidence>
<name>A0A0C3PHT4_PISTI</name>
<reference evidence="3 4" key="1">
    <citation type="submission" date="2014-04" db="EMBL/GenBank/DDBJ databases">
        <authorList>
            <consortium name="DOE Joint Genome Institute"/>
            <person name="Kuo A."/>
            <person name="Kohler A."/>
            <person name="Costa M.D."/>
            <person name="Nagy L.G."/>
            <person name="Floudas D."/>
            <person name="Copeland A."/>
            <person name="Barry K.W."/>
            <person name="Cichocki N."/>
            <person name="Veneault-Fourrey C."/>
            <person name="LaButti K."/>
            <person name="Lindquist E.A."/>
            <person name="Lipzen A."/>
            <person name="Lundell T."/>
            <person name="Morin E."/>
            <person name="Murat C."/>
            <person name="Sun H."/>
            <person name="Tunlid A."/>
            <person name="Henrissat B."/>
            <person name="Grigoriev I.V."/>
            <person name="Hibbett D.S."/>
            <person name="Martin F."/>
            <person name="Nordberg H.P."/>
            <person name="Cantor M.N."/>
            <person name="Hua S.X."/>
        </authorList>
    </citation>
    <scope>NUCLEOTIDE SEQUENCE [LARGE SCALE GENOMIC DNA]</scope>
    <source>
        <strain evidence="3 4">Marx 270</strain>
    </source>
</reference>
<keyword evidence="4" id="KW-1185">Reference proteome</keyword>
<reference evidence="4" key="2">
    <citation type="submission" date="2015-01" db="EMBL/GenBank/DDBJ databases">
        <title>Evolutionary Origins and Diversification of the Mycorrhizal Mutualists.</title>
        <authorList>
            <consortium name="DOE Joint Genome Institute"/>
            <consortium name="Mycorrhizal Genomics Consortium"/>
            <person name="Kohler A."/>
            <person name="Kuo A."/>
            <person name="Nagy L.G."/>
            <person name="Floudas D."/>
            <person name="Copeland A."/>
            <person name="Barry K.W."/>
            <person name="Cichocki N."/>
            <person name="Veneault-Fourrey C."/>
            <person name="LaButti K."/>
            <person name="Lindquist E.A."/>
            <person name="Lipzen A."/>
            <person name="Lundell T."/>
            <person name="Morin E."/>
            <person name="Murat C."/>
            <person name="Riley R."/>
            <person name="Ohm R."/>
            <person name="Sun H."/>
            <person name="Tunlid A."/>
            <person name="Henrissat B."/>
            <person name="Grigoriev I.V."/>
            <person name="Hibbett D.S."/>
            <person name="Martin F."/>
        </authorList>
    </citation>
    <scope>NUCLEOTIDE SEQUENCE [LARGE SCALE GENOMIC DNA]</scope>
    <source>
        <strain evidence="4">Marx 270</strain>
    </source>
</reference>
<dbReference type="OrthoDB" id="3254913at2759"/>
<feature type="compositionally biased region" description="Low complexity" evidence="2">
    <location>
        <begin position="1"/>
        <end position="10"/>
    </location>
</feature>
<dbReference type="InParanoid" id="A0A0C3PHT4"/>
<feature type="coiled-coil region" evidence="1">
    <location>
        <begin position="71"/>
        <end position="105"/>
    </location>
</feature>